<sequence>MSLWGRDMVLKISAAAVAAALITSLPASAALIVLEKPAAPVSTPQGGFLYQGSTPGTQTSGVLGVSGVWYDKIKLKAIVMTGVAPHQPIPSLIGQGRQVTLKDALAQVVPRQFTVNVPPADSAVLVDWRASGNWLAAVDDLLVSRRMSAVLDWRAMSLSLKSAPVTVQVPAAGATPSSSFLTGAEPATASSFSVRKDAAPAFASSANFVAPKPVQVPVWKAEMGTTLREVFTAWAKKANWNVVWDSSVDYPIEAAFVQSGDFLSAVQKTVELYKKASYPLYGDAYPEQRLIIITAQKEGSKK</sequence>
<feature type="signal peptide" evidence="1">
    <location>
        <begin position="1"/>
        <end position="29"/>
    </location>
</feature>
<dbReference type="EMBL" id="RNRV01000013">
    <property type="protein sequence ID" value="MHO04576.1"/>
    <property type="molecule type" value="Genomic_DNA"/>
</dbReference>
<organism evidence="3">
    <name type="scientific">Escherichia coli</name>
    <dbReference type="NCBI Taxonomy" id="562"/>
    <lineage>
        <taxon>Bacteria</taxon>
        <taxon>Pseudomonadati</taxon>
        <taxon>Pseudomonadota</taxon>
        <taxon>Gammaproteobacteria</taxon>
        <taxon>Enterobacterales</taxon>
        <taxon>Enterobacteriaceae</taxon>
        <taxon>Escherichia</taxon>
    </lineage>
</organism>
<protein>
    <recommendedName>
        <fullName evidence="2">Toxin co-regulated pilus biosynthesis protein Q C-terminal domain-containing protein</fullName>
    </recommendedName>
</protein>
<dbReference type="Gene3D" id="3.55.50.70">
    <property type="match status" value="1"/>
</dbReference>
<evidence type="ECO:0000313" key="3">
    <source>
        <dbReference type="EMBL" id="MHO04576.1"/>
    </source>
</evidence>
<name>A0A3L0VX33_ECOLX</name>
<proteinExistence type="predicted"/>
<feature type="domain" description="Toxin co-regulated pilus biosynthesis protein Q C-terminal" evidence="2">
    <location>
        <begin position="218"/>
        <end position="295"/>
    </location>
</feature>
<accession>A0A3L0VX33</accession>
<dbReference type="AlphaFoldDB" id="A0A3L0VX33"/>
<comment type="caution">
    <text evidence="3">The sequence shown here is derived from an EMBL/GenBank/DDBJ whole genome shotgun (WGS) entry which is preliminary data.</text>
</comment>
<evidence type="ECO:0000259" key="2">
    <source>
        <dbReference type="Pfam" id="PF10671"/>
    </source>
</evidence>
<dbReference type="InterPro" id="IPR018927">
    <property type="entry name" value="Pilus_synth_Q_C"/>
</dbReference>
<gene>
    <name evidence="3" type="ORF">D9F05_09350</name>
</gene>
<dbReference type="Pfam" id="PF10671">
    <property type="entry name" value="TcpQ"/>
    <property type="match status" value="1"/>
</dbReference>
<evidence type="ECO:0000256" key="1">
    <source>
        <dbReference type="SAM" id="SignalP"/>
    </source>
</evidence>
<reference evidence="3" key="1">
    <citation type="submission" date="2018-10" db="EMBL/GenBank/DDBJ databases">
        <authorList>
            <consortium name="NARMS: The National Antimicrobial Resistance Monitoring System"/>
        </authorList>
    </citation>
    <scope>NUCLEOTIDE SEQUENCE [LARGE SCALE GENOMIC DNA]</scope>
    <source>
        <strain evidence="3">CVM N17EC0388</strain>
    </source>
</reference>
<keyword evidence="1" id="KW-0732">Signal</keyword>
<feature type="chain" id="PRO_5018024648" description="Toxin co-regulated pilus biosynthesis protein Q C-terminal domain-containing protein" evidence="1">
    <location>
        <begin position="30"/>
        <end position="302"/>
    </location>
</feature>